<name>A0A926DAB6_9FIRM</name>
<dbReference type="GO" id="GO:0006281">
    <property type="term" value="P:DNA repair"/>
    <property type="evidence" value="ECO:0007669"/>
    <property type="project" value="InterPro"/>
</dbReference>
<dbReference type="AlphaFoldDB" id="A0A926DAB6"/>
<dbReference type="GO" id="GO:0006310">
    <property type="term" value="P:DNA recombination"/>
    <property type="evidence" value="ECO:0007669"/>
    <property type="project" value="InterPro"/>
</dbReference>
<dbReference type="EMBL" id="JACRSN010000019">
    <property type="protein sequence ID" value="MBC8534571.1"/>
    <property type="molecule type" value="Genomic_DNA"/>
</dbReference>
<protein>
    <submittedName>
        <fullName evidence="2">RusA family crossover junction endodeoxyribonuclease</fullName>
    </submittedName>
</protein>
<evidence type="ECO:0000313" key="2">
    <source>
        <dbReference type="EMBL" id="MBC8534571.1"/>
    </source>
</evidence>
<dbReference type="Proteomes" id="UP000651482">
    <property type="component" value="Unassembled WGS sequence"/>
</dbReference>
<dbReference type="Gene3D" id="3.30.1330.70">
    <property type="entry name" value="Holliday junction resolvase RusA"/>
    <property type="match status" value="1"/>
</dbReference>
<dbReference type="GO" id="GO:0000287">
    <property type="term" value="F:magnesium ion binding"/>
    <property type="evidence" value="ECO:0007669"/>
    <property type="project" value="InterPro"/>
</dbReference>
<accession>A0A926DAB6</accession>
<feature type="region of interest" description="Disordered" evidence="1">
    <location>
        <begin position="145"/>
        <end position="164"/>
    </location>
</feature>
<organism evidence="2 3">
    <name type="scientific">Yeguia hominis</name>
    <dbReference type="NCBI Taxonomy" id="2763662"/>
    <lineage>
        <taxon>Bacteria</taxon>
        <taxon>Bacillati</taxon>
        <taxon>Bacillota</taxon>
        <taxon>Clostridia</taxon>
        <taxon>Eubacteriales</taxon>
        <taxon>Yeguiaceae</taxon>
        <taxon>Yeguia</taxon>
    </lineage>
</organism>
<dbReference type="Pfam" id="PF05866">
    <property type="entry name" value="RusA"/>
    <property type="match status" value="1"/>
</dbReference>
<dbReference type="RefSeq" id="WP_249320158.1">
    <property type="nucleotide sequence ID" value="NZ_JACRSN010000019.1"/>
</dbReference>
<evidence type="ECO:0000313" key="3">
    <source>
        <dbReference type="Proteomes" id="UP000651482"/>
    </source>
</evidence>
<dbReference type="InterPro" id="IPR008822">
    <property type="entry name" value="Endonuclease_RusA-like"/>
</dbReference>
<keyword evidence="3" id="KW-1185">Reference proteome</keyword>
<gene>
    <name evidence="2" type="ORF">IAG03_11375</name>
</gene>
<sequence length="164" mass="18409">MNIKFVVPGAPKGKERHRSSLNKSTGKMIFYTPAQTAAYERLIRQCYHAAAQAEARFAPAERPLRVEIDAYFAIPKGGTKTVHSLMHENVLRPMKKPDWDNIGKIICDALNGIAYRDDSQIVEAVCRKYYGAFPRVEVRISDAADKPEEKKHAVSPYGFGEAEL</sequence>
<proteinExistence type="predicted"/>
<dbReference type="SUPFAM" id="SSF103084">
    <property type="entry name" value="Holliday junction resolvase RusA"/>
    <property type="match status" value="1"/>
</dbReference>
<dbReference type="InterPro" id="IPR036614">
    <property type="entry name" value="RusA-like_sf"/>
</dbReference>
<evidence type="ECO:0000256" key="1">
    <source>
        <dbReference type="SAM" id="MobiDB-lite"/>
    </source>
</evidence>
<comment type="caution">
    <text evidence="2">The sequence shown here is derived from an EMBL/GenBank/DDBJ whole genome shotgun (WGS) entry which is preliminary data.</text>
</comment>
<reference evidence="2" key="1">
    <citation type="submission" date="2020-08" db="EMBL/GenBank/DDBJ databases">
        <title>Genome public.</title>
        <authorList>
            <person name="Liu C."/>
            <person name="Sun Q."/>
        </authorList>
    </citation>
    <scope>NUCLEOTIDE SEQUENCE</scope>
    <source>
        <strain evidence="2">NSJ-40</strain>
    </source>
</reference>